<accession>A0ABT8L9T3</accession>
<sequence>MKIATIIIRMLLGALFVFASVAYFFKLVPQPELTGDMKTFNDGLTASGYLLPLVKAIELICGIAFIVGRFVPLAVLVIFSIVVNILCVHIFLAPEGLPMALFVFIATLFLAYVNRSYYTGLIVSR</sequence>
<dbReference type="InterPro" id="IPR032808">
    <property type="entry name" value="DoxX"/>
</dbReference>
<feature type="transmembrane region" description="Helical" evidence="5">
    <location>
        <begin position="73"/>
        <end position="93"/>
    </location>
</feature>
<evidence type="ECO:0000313" key="6">
    <source>
        <dbReference type="EMBL" id="MDN5214514.1"/>
    </source>
</evidence>
<evidence type="ECO:0000256" key="2">
    <source>
        <dbReference type="ARBA" id="ARBA00022692"/>
    </source>
</evidence>
<keyword evidence="7" id="KW-1185">Reference proteome</keyword>
<dbReference type="RefSeq" id="WP_346759853.1">
    <property type="nucleotide sequence ID" value="NZ_JAUJEB010000005.1"/>
</dbReference>
<evidence type="ECO:0000256" key="1">
    <source>
        <dbReference type="ARBA" id="ARBA00004141"/>
    </source>
</evidence>
<comment type="subcellular location">
    <subcellularLocation>
        <location evidence="1">Membrane</location>
        <topology evidence="1">Multi-pass membrane protein</topology>
    </subcellularLocation>
</comment>
<gene>
    <name evidence="6" type="ORF">QQ020_20705</name>
</gene>
<feature type="transmembrane region" description="Helical" evidence="5">
    <location>
        <begin position="46"/>
        <end position="66"/>
    </location>
</feature>
<reference evidence="6" key="1">
    <citation type="submission" date="2023-06" db="EMBL/GenBank/DDBJ databases">
        <title>Genomic of Agaribacillus aureum.</title>
        <authorList>
            <person name="Wang G."/>
        </authorList>
    </citation>
    <scope>NUCLEOTIDE SEQUENCE</scope>
    <source>
        <strain evidence="6">BMA12</strain>
    </source>
</reference>
<organism evidence="6 7">
    <name type="scientific">Agaribacillus aureus</name>
    <dbReference type="NCBI Taxonomy" id="3051825"/>
    <lineage>
        <taxon>Bacteria</taxon>
        <taxon>Pseudomonadati</taxon>
        <taxon>Bacteroidota</taxon>
        <taxon>Cytophagia</taxon>
        <taxon>Cytophagales</taxon>
        <taxon>Splendidivirgaceae</taxon>
        <taxon>Agaribacillus</taxon>
    </lineage>
</organism>
<feature type="transmembrane region" description="Helical" evidence="5">
    <location>
        <begin position="99"/>
        <end position="118"/>
    </location>
</feature>
<comment type="caution">
    <text evidence="6">The sequence shown here is derived from an EMBL/GenBank/DDBJ whole genome shotgun (WGS) entry which is preliminary data.</text>
</comment>
<protein>
    <submittedName>
        <fullName evidence="6">DoxX family membrane protein</fullName>
    </submittedName>
</protein>
<dbReference type="Pfam" id="PF07681">
    <property type="entry name" value="DoxX"/>
    <property type="match status" value="1"/>
</dbReference>
<evidence type="ECO:0000313" key="7">
    <source>
        <dbReference type="Proteomes" id="UP001172083"/>
    </source>
</evidence>
<keyword evidence="4 5" id="KW-0472">Membrane</keyword>
<feature type="transmembrane region" description="Helical" evidence="5">
    <location>
        <begin position="7"/>
        <end position="26"/>
    </location>
</feature>
<dbReference type="Proteomes" id="UP001172083">
    <property type="component" value="Unassembled WGS sequence"/>
</dbReference>
<name>A0ABT8L9T3_9BACT</name>
<evidence type="ECO:0000256" key="3">
    <source>
        <dbReference type="ARBA" id="ARBA00022989"/>
    </source>
</evidence>
<keyword evidence="2 5" id="KW-0812">Transmembrane</keyword>
<evidence type="ECO:0000256" key="4">
    <source>
        <dbReference type="ARBA" id="ARBA00023136"/>
    </source>
</evidence>
<dbReference type="EMBL" id="JAUJEB010000005">
    <property type="protein sequence ID" value="MDN5214514.1"/>
    <property type="molecule type" value="Genomic_DNA"/>
</dbReference>
<keyword evidence="3 5" id="KW-1133">Transmembrane helix</keyword>
<proteinExistence type="predicted"/>
<evidence type="ECO:0000256" key="5">
    <source>
        <dbReference type="SAM" id="Phobius"/>
    </source>
</evidence>